<evidence type="ECO:0000256" key="2">
    <source>
        <dbReference type="SAM" id="SignalP"/>
    </source>
</evidence>
<name>A0ABS0A968_9FLAO</name>
<dbReference type="Gene3D" id="2.60.40.1120">
    <property type="entry name" value="Carboxypeptidase-like, regulatory domain"/>
    <property type="match status" value="1"/>
</dbReference>
<accession>A0ABS0A968</accession>
<dbReference type="InterPro" id="IPR008969">
    <property type="entry name" value="CarboxyPept-like_regulatory"/>
</dbReference>
<proteinExistence type="predicted"/>
<dbReference type="SUPFAM" id="SSF49464">
    <property type="entry name" value="Carboxypeptidase regulatory domain-like"/>
    <property type="match status" value="1"/>
</dbReference>
<feature type="signal peptide" evidence="2">
    <location>
        <begin position="1"/>
        <end position="18"/>
    </location>
</feature>
<keyword evidence="4" id="KW-1185">Reference proteome</keyword>
<evidence type="ECO:0000313" key="3">
    <source>
        <dbReference type="EMBL" id="MBF4985922.1"/>
    </source>
</evidence>
<dbReference type="Pfam" id="PF13715">
    <property type="entry name" value="CarbopepD_reg_2"/>
    <property type="match status" value="1"/>
</dbReference>
<protein>
    <submittedName>
        <fullName evidence="3">Carboxypeptidase-like regulatory domain-containing protein</fullName>
    </submittedName>
</protein>
<sequence>MNKLVFILLFFVTALASAQNGTIAGTIIDKDYNDEPVAFASIQVKGTSKGAQSDMDGKFTISISPGTYTLIVTFVGMQTVETPVTVVAGNKTDLTIPMTAEAAALDDIVITVQISREKEEVLLKEQQQAVEIKQEIGAQEMSRKGAGDVAAAVSKTTGVSKQEG</sequence>
<evidence type="ECO:0000313" key="4">
    <source>
        <dbReference type="Proteomes" id="UP001194729"/>
    </source>
</evidence>
<keyword evidence="2" id="KW-0732">Signal</keyword>
<feature type="chain" id="PRO_5047055676" evidence="2">
    <location>
        <begin position="19"/>
        <end position="164"/>
    </location>
</feature>
<gene>
    <name evidence="3" type="ORF">FNJ87_16850</name>
</gene>
<reference evidence="3 4" key="1">
    <citation type="submission" date="2020-11" db="EMBL/GenBank/DDBJ databases">
        <title>P. mediterranea TC4 genome.</title>
        <authorList>
            <person name="Molmeret M."/>
        </authorList>
    </citation>
    <scope>NUCLEOTIDE SEQUENCE [LARGE SCALE GENOMIC DNA]</scope>
    <source>
        <strain evidence="3 4">TC4</strain>
    </source>
</reference>
<evidence type="ECO:0000256" key="1">
    <source>
        <dbReference type="SAM" id="MobiDB-lite"/>
    </source>
</evidence>
<feature type="region of interest" description="Disordered" evidence="1">
    <location>
        <begin position="140"/>
        <end position="164"/>
    </location>
</feature>
<feature type="non-terminal residue" evidence="3">
    <location>
        <position position="164"/>
    </location>
</feature>
<feature type="compositionally biased region" description="Polar residues" evidence="1">
    <location>
        <begin position="154"/>
        <end position="164"/>
    </location>
</feature>
<organism evidence="3 4">
    <name type="scientific">Nonlabens mediterrranea</name>
    <dbReference type="NCBI Taxonomy" id="1419947"/>
    <lineage>
        <taxon>Bacteria</taxon>
        <taxon>Pseudomonadati</taxon>
        <taxon>Bacteroidota</taxon>
        <taxon>Flavobacteriia</taxon>
        <taxon>Flavobacteriales</taxon>
        <taxon>Flavobacteriaceae</taxon>
        <taxon>Nonlabens</taxon>
    </lineage>
</organism>
<dbReference type="Proteomes" id="UP001194729">
    <property type="component" value="Unassembled WGS sequence"/>
</dbReference>
<comment type="caution">
    <text evidence="3">The sequence shown here is derived from an EMBL/GenBank/DDBJ whole genome shotgun (WGS) entry which is preliminary data.</text>
</comment>
<dbReference type="EMBL" id="JADKYU010000898">
    <property type="protein sequence ID" value="MBF4985922.1"/>
    <property type="molecule type" value="Genomic_DNA"/>
</dbReference>